<feature type="transmembrane region" description="Helical" evidence="5">
    <location>
        <begin position="257"/>
        <end position="286"/>
    </location>
</feature>
<keyword evidence="3 5" id="KW-1133">Transmembrane helix</keyword>
<feature type="transmembrane region" description="Helical" evidence="5">
    <location>
        <begin position="208"/>
        <end position="227"/>
    </location>
</feature>
<feature type="transmembrane region" description="Helical" evidence="5">
    <location>
        <begin position="398"/>
        <end position="417"/>
    </location>
</feature>
<dbReference type="EMBL" id="CP059851">
    <property type="protein sequence ID" value="QMW24301.1"/>
    <property type="molecule type" value="Genomic_DNA"/>
</dbReference>
<dbReference type="GO" id="GO:0016020">
    <property type="term" value="C:membrane"/>
    <property type="evidence" value="ECO:0007669"/>
    <property type="project" value="UniProtKB-SubCell"/>
</dbReference>
<keyword evidence="2 5" id="KW-0812">Transmembrane</keyword>
<dbReference type="PIRSF" id="PIRSF006060">
    <property type="entry name" value="AA_transporter"/>
    <property type="match status" value="1"/>
</dbReference>
<dbReference type="GO" id="GO:0015179">
    <property type="term" value="F:L-amino acid transmembrane transporter activity"/>
    <property type="evidence" value="ECO:0007669"/>
    <property type="project" value="TreeGrafter"/>
</dbReference>
<feature type="transmembrane region" description="Helical" evidence="5">
    <location>
        <begin position="66"/>
        <end position="92"/>
    </location>
</feature>
<feature type="transmembrane region" description="Helical" evidence="5">
    <location>
        <begin position="23"/>
        <end position="45"/>
    </location>
</feature>
<feature type="transmembrane region" description="Helical" evidence="5">
    <location>
        <begin position="134"/>
        <end position="158"/>
    </location>
</feature>
<dbReference type="KEGG" id="sand:H3309_07570"/>
<feature type="transmembrane region" description="Helical" evidence="5">
    <location>
        <begin position="337"/>
        <end position="357"/>
    </location>
</feature>
<feature type="transmembrane region" description="Helical" evidence="5">
    <location>
        <begin position="104"/>
        <end position="122"/>
    </location>
</feature>
<organism evidence="6 7">
    <name type="scientific">Sandaracinobacteroides saxicola</name>
    <dbReference type="NCBI Taxonomy" id="2759707"/>
    <lineage>
        <taxon>Bacteria</taxon>
        <taxon>Pseudomonadati</taxon>
        <taxon>Pseudomonadota</taxon>
        <taxon>Alphaproteobacteria</taxon>
        <taxon>Sphingomonadales</taxon>
        <taxon>Sphingosinicellaceae</taxon>
        <taxon>Sandaracinobacteroides</taxon>
    </lineage>
</organism>
<accession>A0A7G5ILQ9</accession>
<feature type="transmembrane region" description="Helical" evidence="5">
    <location>
        <begin position="307"/>
        <end position="325"/>
    </location>
</feature>
<dbReference type="PANTHER" id="PTHR11785:SF512">
    <property type="entry name" value="SOBREMESA, ISOFORM B"/>
    <property type="match status" value="1"/>
</dbReference>
<protein>
    <submittedName>
        <fullName evidence="6">APC family permease</fullName>
    </submittedName>
</protein>
<dbReference type="InterPro" id="IPR002293">
    <property type="entry name" value="AA/rel_permease1"/>
</dbReference>
<feature type="transmembrane region" description="Helical" evidence="5">
    <location>
        <begin position="170"/>
        <end position="188"/>
    </location>
</feature>
<evidence type="ECO:0000256" key="5">
    <source>
        <dbReference type="SAM" id="Phobius"/>
    </source>
</evidence>
<dbReference type="RefSeq" id="WP_182298149.1">
    <property type="nucleotide sequence ID" value="NZ_CP059851.1"/>
</dbReference>
<proteinExistence type="predicted"/>
<dbReference type="InterPro" id="IPR050598">
    <property type="entry name" value="AminoAcid_Transporter"/>
</dbReference>
<dbReference type="Proteomes" id="UP000515292">
    <property type="component" value="Chromosome"/>
</dbReference>
<evidence type="ECO:0000256" key="2">
    <source>
        <dbReference type="ARBA" id="ARBA00022692"/>
    </source>
</evidence>
<feature type="transmembrane region" description="Helical" evidence="5">
    <location>
        <begin position="369"/>
        <end position="392"/>
    </location>
</feature>
<dbReference type="Pfam" id="PF13520">
    <property type="entry name" value="AA_permease_2"/>
    <property type="match status" value="1"/>
</dbReference>
<reference evidence="6 7" key="1">
    <citation type="submission" date="2020-07" db="EMBL/GenBank/DDBJ databases">
        <title>Complete genome sequence for Sandaracinobacter sp. M6.</title>
        <authorList>
            <person name="Tang Y."/>
            <person name="Liu Q."/>
            <person name="Guo Z."/>
            <person name="Lei P."/>
            <person name="Huang B."/>
        </authorList>
    </citation>
    <scope>NUCLEOTIDE SEQUENCE [LARGE SCALE GENOMIC DNA]</scope>
    <source>
        <strain evidence="6 7">M6</strain>
    </source>
</reference>
<keyword evidence="7" id="KW-1185">Reference proteome</keyword>
<keyword evidence="4 5" id="KW-0472">Membrane</keyword>
<evidence type="ECO:0000313" key="6">
    <source>
        <dbReference type="EMBL" id="QMW24301.1"/>
    </source>
</evidence>
<name>A0A7G5ILQ9_9SPHN</name>
<evidence type="ECO:0000256" key="1">
    <source>
        <dbReference type="ARBA" id="ARBA00004141"/>
    </source>
</evidence>
<dbReference type="AlphaFoldDB" id="A0A7G5ILQ9"/>
<gene>
    <name evidence="6" type="ORF">H3309_07570</name>
</gene>
<dbReference type="PANTHER" id="PTHR11785">
    <property type="entry name" value="AMINO ACID TRANSPORTER"/>
    <property type="match status" value="1"/>
</dbReference>
<evidence type="ECO:0000256" key="3">
    <source>
        <dbReference type="ARBA" id="ARBA00022989"/>
    </source>
</evidence>
<dbReference type="Gene3D" id="1.20.1740.10">
    <property type="entry name" value="Amino acid/polyamine transporter I"/>
    <property type="match status" value="1"/>
</dbReference>
<comment type="subcellular location">
    <subcellularLocation>
        <location evidence="1">Membrane</location>
        <topology evidence="1">Multi-pass membrane protein</topology>
    </subcellularLocation>
</comment>
<evidence type="ECO:0000256" key="4">
    <source>
        <dbReference type="ARBA" id="ARBA00023136"/>
    </source>
</evidence>
<evidence type="ECO:0000313" key="7">
    <source>
        <dbReference type="Proteomes" id="UP000515292"/>
    </source>
</evidence>
<sequence>MVIGAGIFKTSANVAGLVPDERWILALWGVGGLLALAGALCYAELSAAFAHKGGDYWFLRQAYGRSVAFLFAWSRFAVIFTASTALLAFVLADYVGSVLPLGDAGKAAVAAGAVLLLSFLNLRGVRVGANTQLGLVVLDIAALLLLGLAAVLTVAAGTPAVVPGIATPPGLSALGGAVVFIMLAYGGWNDAATLSSELKGGPRRMVPALAGGMAMVTGLYLLANWGYLKVLGVSGLAASAAPAAETAGRFFGPVGELAMVGLVSATALAVMNALIIVGGRTLYAAACDQPLLAKLAAWDEAKGVPRAAIYVQTVMALLLIGWGSLNGRGFAQMVEFLSPVFWLFLTLSAVAHIVLRVRQPDVPRPFRTPLYPLLPLLFAGSSAGILLSSLLYVGIRGVTISFGVLSLGLLFLAVAKLSQPRP</sequence>